<keyword evidence="3" id="KW-0813">Transport</keyword>
<dbReference type="InterPro" id="IPR002524">
    <property type="entry name" value="Cation_efflux"/>
</dbReference>
<dbReference type="AlphaFoldDB" id="A0A415E7S4"/>
<evidence type="ECO:0000256" key="7">
    <source>
        <dbReference type="SAM" id="Phobius"/>
    </source>
</evidence>
<protein>
    <submittedName>
        <fullName evidence="9">Cation transporter</fullName>
    </submittedName>
</protein>
<keyword evidence="10" id="KW-1185">Reference proteome</keyword>
<feature type="domain" description="Cation efflux protein transmembrane" evidence="8">
    <location>
        <begin position="31"/>
        <end position="222"/>
    </location>
</feature>
<evidence type="ECO:0000256" key="5">
    <source>
        <dbReference type="ARBA" id="ARBA00022989"/>
    </source>
</evidence>
<dbReference type="InterPro" id="IPR058533">
    <property type="entry name" value="Cation_efflux_TM"/>
</dbReference>
<evidence type="ECO:0000259" key="8">
    <source>
        <dbReference type="Pfam" id="PF01545"/>
    </source>
</evidence>
<keyword evidence="6 7" id="KW-0472">Membrane</keyword>
<feature type="transmembrane region" description="Helical" evidence="7">
    <location>
        <begin position="129"/>
        <end position="150"/>
    </location>
</feature>
<dbReference type="SUPFAM" id="SSF161111">
    <property type="entry name" value="Cation efflux protein transmembrane domain-like"/>
    <property type="match status" value="1"/>
</dbReference>
<comment type="similarity">
    <text evidence="2">Belongs to the cation diffusion facilitator (CDF) transporter (TC 2.A.4) family.</text>
</comment>
<accession>A0A415E7S4</accession>
<reference evidence="9 10" key="1">
    <citation type="submission" date="2018-08" db="EMBL/GenBank/DDBJ databases">
        <title>A genome reference for cultivated species of the human gut microbiota.</title>
        <authorList>
            <person name="Zou Y."/>
            <person name="Xue W."/>
            <person name="Luo G."/>
        </authorList>
    </citation>
    <scope>NUCLEOTIDE SEQUENCE [LARGE SCALE GENOMIC DNA]</scope>
    <source>
        <strain evidence="9 10">AM07-24</strain>
    </source>
</reference>
<feature type="transmembrane region" description="Helical" evidence="7">
    <location>
        <begin position="25"/>
        <end position="47"/>
    </location>
</feature>
<evidence type="ECO:0000256" key="3">
    <source>
        <dbReference type="ARBA" id="ARBA00022448"/>
    </source>
</evidence>
<proteinExistence type="inferred from homology"/>
<evidence type="ECO:0000313" key="9">
    <source>
        <dbReference type="EMBL" id="RHJ89728.1"/>
    </source>
</evidence>
<dbReference type="GO" id="GO:0016020">
    <property type="term" value="C:membrane"/>
    <property type="evidence" value="ECO:0007669"/>
    <property type="project" value="UniProtKB-SubCell"/>
</dbReference>
<keyword evidence="5 7" id="KW-1133">Transmembrane helix</keyword>
<evidence type="ECO:0000256" key="2">
    <source>
        <dbReference type="ARBA" id="ARBA00008114"/>
    </source>
</evidence>
<evidence type="ECO:0000313" key="10">
    <source>
        <dbReference type="Proteomes" id="UP000284841"/>
    </source>
</evidence>
<evidence type="ECO:0000256" key="4">
    <source>
        <dbReference type="ARBA" id="ARBA00022692"/>
    </source>
</evidence>
<dbReference type="Proteomes" id="UP000284841">
    <property type="component" value="Unassembled WGS sequence"/>
</dbReference>
<feature type="transmembrane region" description="Helical" evidence="7">
    <location>
        <begin position="67"/>
        <end position="85"/>
    </location>
</feature>
<feature type="transmembrane region" description="Helical" evidence="7">
    <location>
        <begin position="97"/>
        <end position="123"/>
    </location>
</feature>
<dbReference type="Gene3D" id="1.20.1510.10">
    <property type="entry name" value="Cation efflux protein transmembrane domain"/>
    <property type="match status" value="1"/>
</dbReference>
<dbReference type="PANTHER" id="PTHR43840">
    <property type="entry name" value="MITOCHONDRIAL METAL TRANSPORTER 1-RELATED"/>
    <property type="match status" value="1"/>
</dbReference>
<dbReference type="NCBIfam" id="TIGR01297">
    <property type="entry name" value="CDF"/>
    <property type="match status" value="1"/>
</dbReference>
<dbReference type="OrthoDB" id="9806522at2"/>
<evidence type="ECO:0000256" key="1">
    <source>
        <dbReference type="ARBA" id="ARBA00004141"/>
    </source>
</evidence>
<comment type="subcellular location">
    <subcellularLocation>
        <location evidence="1">Membrane</location>
        <topology evidence="1">Multi-pass membrane protein</topology>
    </subcellularLocation>
</comment>
<dbReference type="InterPro" id="IPR027469">
    <property type="entry name" value="Cation_efflux_TMD_sf"/>
</dbReference>
<dbReference type="SUPFAM" id="SSF160240">
    <property type="entry name" value="Cation efflux protein cytoplasmic domain-like"/>
    <property type="match status" value="1"/>
</dbReference>
<dbReference type="RefSeq" id="WP_067540471.1">
    <property type="nucleotide sequence ID" value="NZ_AP025567.1"/>
</dbReference>
<dbReference type="PANTHER" id="PTHR43840:SF50">
    <property type="entry name" value="MANGANESE EFFLUX SYSTEM PROTEIN MNES"/>
    <property type="match status" value="1"/>
</dbReference>
<gene>
    <name evidence="9" type="ORF">DW099_03965</name>
</gene>
<comment type="caution">
    <text evidence="9">The sequence shown here is derived from an EMBL/GenBank/DDBJ whole genome shotgun (WGS) entry which is preliminary data.</text>
</comment>
<dbReference type="STRING" id="1776384.GCA_900086585_03083"/>
<feature type="transmembrane region" description="Helical" evidence="7">
    <location>
        <begin position="195"/>
        <end position="216"/>
    </location>
</feature>
<dbReference type="Pfam" id="PF01545">
    <property type="entry name" value="Cation_efflux"/>
    <property type="match status" value="1"/>
</dbReference>
<dbReference type="InterPro" id="IPR050291">
    <property type="entry name" value="CDF_Transporter"/>
</dbReference>
<dbReference type="GeneID" id="83005397"/>
<dbReference type="EMBL" id="QRMS01000001">
    <property type="protein sequence ID" value="RHJ89728.1"/>
    <property type="molecule type" value="Genomic_DNA"/>
</dbReference>
<sequence length="393" mass="43450">MITLLAGLFIKNKEDLSNPRVKKAYAALASITGILLNLLLCAAKITIGALNHSIAITTDGFNNLADAGTSILSFLGFKIAVYGGGSVHPFGHGRIEWIMSIFTSCAVVFMGTALAHTAALAITNPQKPLFSAAIVIVLTLSIIVKGYMYFYNKRIARIADSETLKAVAADCISDSAATFAVLSSTIVTHLTSWKIDGYCGILVSLFIIFAGVKSLWEVLGRIMGKAPDENLLQNIIACVKEHPQVAGIYDLMIHDYGFGYFVISMHITGRKEHCERLNRVAEEAAFLLYKKYHCDTFIQVDYLIEDEALAEKTQTIVNSALQKYGDRLAVDHFRLVESGTHIKVIFDLLYPADLQNQEEDIRQEVEKAFTAESDTYLVMIKGVLRRERFRLHG</sequence>
<organism evidence="9 10">
    <name type="scientific">Emergencia timonensis</name>
    <dbReference type="NCBI Taxonomy" id="1776384"/>
    <lineage>
        <taxon>Bacteria</taxon>
        <taxon>Bacillati</taxon>
        <taxon>Bacillota</taxon>
        <taxon>Clostridia</taxon>
        <taxon>Peptostreptococcales</taxon>
        <taxon>Anaerovoracaceae</taxon>
        <taxon>Emergencia</taxon>
    </lineage>
</organism>
<name>A0A415E7S4_9FIRM</name>
<evidence type="ECO:0000256" key="6">
    <source>
        <dbReference type="ARBA" id="ARBA00023136"/>
    </source>
</evidence>
<dbReference type="GO" id="GO:0008324">
    <property type="term" value="F:monoatomic cation transmembrane transporter activity"/>
    <property type="evidence" value="ECO:0007669"/>
    <property type="project" value="InterPro"/>
</dbReference>
<keyword evidence="4 7" id="KW-0812">Transmembrane</keyword>
<dbReference type="InterPro" id="IPR036837">
    <property type="entry name" value="Cation_efflux_CTD_sf"/>
</dbReference>